<sequence>MPSMATKIKFVLFVSVLFCGVNGQRGAFTPPQTPENEMQNDARDYSNIDTLRELYINLEKALWRVIRAGMGQEHVLQRIHLVHLRFFGEKFNENLVELDLFDPDQSVLHSEIQHINLTVNSIRDVYLQTKVNDAQRDQVIGFSRNIVNMTKTMDIIYNLTKYNDFFGYIKKKGDLQNCMASNILTESTNQQLYEYYVDISAAQLKAYSLVQMSYMFLTVYNQNNSVMLAENLRMRFSERTMEIQQRVKDLMEQSGRETWNCDTEPNEYQYKGVSNQVTKLLQGYIDNEVNLNPVNDCKKVCNDYTLTKNYQCYNGSLCDPAREDPYIKKCHGNIVNCEFIDNLRVCPSIADRSRNYNFITLRSGMTLGKSGPCEAEEAEAASWTRWFVQCSNCFCYCDEESKDSHRYFSLQPVLSDTDQNMVITGVSIIKDRQTFYWQITQRKLLSKGQVESPVGIIRRPYKRVKTINVRDDPNLTEGIDYHVLSYENRSVNLDTLIAPPGRILTGIKFNAEQGHLSVAIRATKFDFNSGNLLDVFNSEWISKPSINRNKIFLDRPDKSDRSLTKSIPDITPNAYIEFQPTDIGKDAAQTTVPYIDIEFVEPKHPSILSGVGLYYKGQPGYGGFIAPKIVTYDFSPHIKLPSN</sequence>
<evidence type="ECO:0000313" key="3">
    <source>
        <dbReference type="Proteomes" id="UP001151699"/>
    </source>
</evidence>
<dbReference type="OrthoDB" id="6366357at2759"/>
<organism evidence="2 3">
    <name type="scientific">Pseudolycoriella hygida</name>
    <dbReference type="NCBI Taxonomy" id="35572"/>
    <lineage>
        <taxon>Eukaryota</taxon>
        <taxon>Metazoa</taxon>
        <taxon>Ecdysozoa</taxon>
        <taxon>Arthropoda</taxon>
        <taxon>Hexapoda</taxon>
        <taxon>Insecta</taxon>
        <taxon>Pterygota</taxon>
        <taxon>Neoptera</taxon>
        <taxon>Endopterygota</taxon>
        <taxon>Diptera</taxon>
        <taxon>Nematocera</taxon>
        <taxon>Sciaroidea</taxon>
        <taxon>Sciaridae</taxon>
        <taxon>Pseudolycoriella</taxon>
    </lineage>
</organism>
<proteinExistence type="predicted"/>
<dbReference type="EMBL" id="WJQU01000002">
    <property type="protein sequence ID" value="KAJ6642110.1"/>
    <property type="molecule type" value="Genomic_DNA"/>
</dbReference>
<dbReference type="Pfam" id="PF16061">
    <property type="entry name" value="DUF4803"/>
    <property type="match status" value="1"/>
</dbReference>
<name>A0A9Q0N1V0_9DIPT</name>
<dbReference type="InterPro" id="IPR032062">
    <property type="entry name" value="DUF4803"/>
</dbReference>
<reference evidence="2" key="1">
    <citation type="submission" date="2022-07" db="EMBL/GenBank/DDBJ databases">
        <authorList>
            <person name="Trinca V."/>
            <person name="Uliana J.V.C."/>
            <person name="Torres T.T."/>
            <person name="Ward R.J."/>
            <person name="Monesi N."/>
        </authorList>
    </citation>
    <scope>NUCLEOTIDE SEQUENCE</scope>
    <source>
        <strain evidence="2">HSMRA1968</strain>
        <tissue evidence="2">Whole embryos</tissue>
    </source>
</reference>
<protein>
    <submittedName>
        <fullName evidence="2">Uncharacterized protein</fullName>
    </submittedName>
</protein>
<accession>A0A9Q0N1V0</accession>
<dbReference type="PANTHER" id="PTHR47890">
    <property type="entry name" value="LD24308P"/>
    <property type="match status" value="1"/>
</dbReference>
<keyword evidence="1" id="KW-0732">Signal</keyword>
<feature type="signal peptide" evidence="1">
    <location>
        <begin position="1"/>
        <end position="23"/>
    </location>
</feature>
<gene>
    <name evidence="2" type="ORF">Bhyg_07056</name>
</gene>
<comment type="caution">
    <text evidence="2">The sequence shown here is derived from an EMBL/GenBank/DDBJ whole genome shotgun (WGS) entry which is preliminary data.</text>
</comment>
<evidence type="ECO:0000256" key="1">
    <source>
        <dbReference type="SAM" id="SignalP"/>
    </source>
</evidence>
<feature type="chain" id="PRO_5040180664" evidence="1">
    <location>
        <begin position="24"/>
        <end position="643"/>
    </location>
</feature>
<dbReference type="AlphaFoldDB" id="A0A9Q0N1V0"/>
<keyword evidence="3" id="KW-1185">Reference proteome</keyword>
<dbReference type="PANTHER" id="PTHR47890:SF1">
    <property type="entry name" value="LD24308P"/>
    <property type="match status" value="1"/>
</dbReference>
<evidence type="ECO:0000313" key="2">
    <source>
        <dbReference type="EMBL" id="KAJ6642110.1"/>
    </source>
</evidence>
<dbReference type="Proteomes" id="UP001151699">
    <property type="component" value="Chromosome B"/>
</dbReference>